<dbReference type="PANTHER" id="PTHR33781:SF4">
    <property type="entry name" value="PROTEIN PHYTOCHROME KINASE SUBSTRATE 1"/>
    <property type="match status" value="1"/>
</dbReference>
<dbReference type="GO" id="GO:0009638">
    <property type="term" value="P:phototropism"/>
    <property type="evidence" value="ECO:0007669"/>
    <property type="project" value="InterPro"/>
</dbReference>
<reference evidence="2 3" key="1">
    <citation type="submission" date="2024-03" db="EMBL/GenBank/DDBJ databases">
        <authorList>
            <person name="Martinez-Hernandez J."/>
        </authorList>
    </citation>
    <scope>NUCLEOTIDE SEQUENCE [LARGE SCALE GENOMIC DNA]</scope>
</reference>
<dbReference type="InterPro" id="IPR039615">
    <property type="entry name" value="PKS"/>
</dbReference>
<evidence type="ECO:0000256" key="1">
    <source>
        <dbReference type="SAM" id="MobiDB-lite"/>
    </source>
</evidence>
<accession>A0AAV1XB64</accession>
<evidence type="ECO:0000313" key="2">
    <source>
        <dbReference type="EMBL" id="CAL0318253.1"/>
    </source>
</evidence>
<name>A0AAV1XB64_LUPLU</name>
<feature type="compositionally biased region" description="Basic and acidic residues" evidence="1">
    <location>
        <begin position="467"/>
        <end position="476"/>
    </location>
</feature>
<dbReference type="AlphaFoldDB" id="A0AAV1XB64"/>
<gene>
    <name evidence="2" type="ORF">LLUT_LOCUS19313</name>
</gene>
<dbReference type="EMBL" id="CAXHTB010000013">
    <property type="protein sequence ID" value="CAL0318253.1"/>
    <property type="molecule type" value="Genomic_DNA"/>
</dbReference>
<organism evidence="2 3">
    <name type="scientific">Lupinus luteus</name>
    <name type="common">European yellow lupine</name>
    <dbReference type="NCBI Taxonomy" id="3873"/>
    <lineage>
        <taxon>Eukaryota</taxon>
        <taxon>Viridiplantae</taxon>
        <taxon>Streptophyta</taxon>
        <taxon>Embryophyta</taxon>
        <taxon>Tracheophyta</taxon>
        <taxon>Spermatophyta</taxon>
        <taxon>Magnoliopsida</taxon>
        <taxon>eudicotyledons</taxon>
        <taxon>Gunneridae</taxon>
        <taxon>Pentapetalae</taxon>
        <taxon>rosids</taxon>
        <taxon>fabids</taxon>
        <taxon>Fabales</taxon>
        <taxon>Fabaceae</taxon>
        <taxon>Papilionoideae</taxon>
        <taxon>50 kb inversion clade</taxon>
        <taxon>genistoids sensu lato</taxon>
        <taxon>core genistoids</taxon>
        <taxon>Genisteae</taxon>
        <taxon>Lupinus</taxon>
    </lineage>
</organism>
<feature type="region of interest" description="Disordered" evidence="1">
    <location>
        <begin position="440"/>
        <end position="494"/>
    </location>
</feature>
<comment type="caution">
    <text evidence="2">The sequence shown here is derived from an EMBL/GenBank/DDBJ whole genome shotgun (WGS) entry which is preliminary data.</text>
</comment>
<keyword evidence="3" id="KW-1185">Reference proteome</keyword>
<evidence type="ECO:0000313" key="3">
    <source>
        <dbReference type="Proteomes" id="UP001497480"/>
    </source>
</evidence>
<dbReference type="Proteomes" id="UP001497480">
    <property type="component" value="Unassembled WGS sequence"/>
</dbReference>
<dbReference type="PANTHER" id="PTHR33781">
    <property type="entry name" value="PROTEIN PHYTOCHROME KINASE SUBSTRATE 1-RELATED"/>
    <property type="match status" value="1"/>
</dbReference>
<sequence length="494" mass="54746">MVITGSTASSSIHQLQAFNSQNNNTNHLRDASFSSYLNNNEKAFSESSQNLDPFTSNENDSTLEGVKKEEDGEIEVFEAEKYFNGEEVESTTAPKIDAKKYQYEKDEQTALETREYTIQHEIPSVRSESSWNSQSALLQSAVRNRKNKVQKKSFLASLSCKCYCSDKNSVDVSDHAGENSFKKTPTYGIPHGKKTPKNLFNADLDASHSEKISKPRAELLINKDVYFQNREKLGMELSRENSLAFSTVNSSLGNQLVKMQLEEIETPRKSLQVFGSPILDRRSSRSLTLDKKFSMPSWEGTPKMEEINFSANSGGNYNDDDAESDASSDLFEIDSLTGKSNSTTFHARPTSNVASGCASPSFYAPSEASIEWSVVTASAVEYSAMSDYDDQGSVATIRSPLRTSLASSNGKPKGSRQVPRRHPAMLLGCKSHKAVGVADDAFTASEKRRSNSQSRRRSDTFSQVTRFQEETKEGKFGARHGQHAYAAPPLQRSH</sequence>
<protein>
    <submittedName>
        <fullName evidence="2">Uncharacterized protein</fullName>
    </submittedName>
</protein>
<proteinExistence type="predicted"/>